<evidence type="ECO:0008006" key="4">
    <source>
        <dbReference type="Google" id="ProtNLM"/>
    </source>
</evidence>
<keyword evidence="3" id="KW-1185">Reference proteome</keyword>
<name>A0A243WJ70_9BACT</name>
<comment type="caution">
    <text evidence="2">The sequence shown here is derived from an EMBL/GenBank/DDBJ whole genome shotgun (WGS) entry which is preliminary data.</text>
</comment>
<accession>A0A243WJ70</accession>
<dbReference type="AlphaFoldDB" id="A0A243WJ70"/>
<feature type="signal peptide" evidence="1">
    <location>
        <begin position="1"/>
        <end position="23"/>
    </location>
</feature>
<sequence length="271" mass="29814">MRNLPVLGCFVLATLALTPAARAQSQKASQNVSATDEPSYRKEFIYGINFNTRGGLIGGASVRSTKTLSQDWSRFWGIEAVEVKHPKEQRVTNINTGGTFVLGKSNYLFVIRPTYGVQRVIFRKAPESGVQINALLGAGPSIGLLMPYYISYDLTEKQPNGQPRPNTQQTIVNQQYDPNVNTEAGRIIDRAPLFAGISETKPNIGAHLRGALSFEYGRYRDAVAGIEAGFLVEAYTKKLTILSVQSASSTKALNEQFYPSVYLTIYLGHRS</sequence>
<dbReference type="EMBL" id="MTSE01000001">
    <property type="protein sequence ID" value="OUJ75942.1"/>
    <property type="molecule type" value="Genomic_DNA"/>
</dbReference>
<keyword evidence="1" id="KW-0732">Signal</keyword>
<evidence type="ECO:0000256" key="1">
    <source>
        <dbReference type="SAM" id="SignalP"/>
    </source>
</evidence>
<reference evidence="2 3" key="1">
    <citation type="submission" date="2017-01" db="EMBL/GenBank/DDBJ databases">
        <title>A new Hymenobacter.</title>
        <authorList>
            <person name="Liang Y."/>
            <person name="Feng F."/>
        </authorList>
    </citation>
    <scope>NUCLEOTIDE SEQUENCE [LARGE SCALE GENOMIC DNA]</scope>
    <source>
        <strain evidence="2">MIMBbqt21</strain>
    </source>
</reference>
<organism evidence="2 3">
    <name type="scientific">Hymenobacter crusticola</name>
    <dbReference type="NCBI Taxonomy" id="1770526"/>
    <lineage>
        <taxon>Bacteria</taxon>
        <taxon>Pseudomonadati</taxon>
        <taxon>Bacteroidota</taxon>
        <taxon>Cytophagia</taxon>
        <taxon>Cytophagales</taxon>
        <taxon>Hymenobacteraceae</taxon>
        <taxon>Hymenobacter</taxon>
    </lineage>
</organism>
<dbReference type="Proteomes" id="UP000194873">
    <property type="component" value="Unassembled WGS sequence"/>
</dbReference>
<proteinExistence type="predicted"/>
<dbReference type="RefSeq" id="WP_143436327.1">
    <property type="nucleotide sequence ID" value="NZ_MTSE01000001.1"/>
</dbReference>
<protein>
    <recommendedName>
        <fullName evidence="4">Outer membrane protein beta-barrel domain-containing protein</fullName>
    </recommendedName>
</protein>
<evidence type="ECO:0000313" key="3">
    <source>
        <dbReference type="Proteomes" id="UP000194873"/>
    </source>
</evidence>
<evidence type="ECO:0000313" key="2">
    <source>
        <dbReference type="EMBL" id="OUJ75942.1"/>
    </source>
</evidence>
<feature type="chain" id="PRO_5012580061" description="Outer membrane protein beta-barrel domain-containing protein" evidence="1">
    <location>
        <begin position="24"/>
        <end position="271"/>
    </location>
</feature>
<gene>
    <name evidence="2" type="ORF">BXP70_01250</name>
</gene>
<dbReference type="OrthoDB" id="1523667at2"/>